<protein>
    <submittedName>
        <fullName evidence="3">Restriction endonuclease</fullName>
    </submittedName>
</protein>
<sequence length="338" mass="36108">MGGGSVTREELLDALSALRRAQVGGRRAPHKPLLVLWLLGRFAGSGSTAVSYDEAEEPVSRLINDFGPAVTSPARARERAAMPFVHLERELWELRDRDGRAISRDAPERGGALRARGAHGRLHPHVEALLAEPGTLAAAVRLLLEQHFTPALEAPVCDAVGLDLTEDLGTGLTGDPGAGLAADLTADVGSALAGTAPHTLAGRKRRRRRAGFTEEVLHAYAYACAFCGFDGALGRHPVGLEAAHVRWHSQDGPDEVNNGLSLCSLHHTLFDLGVLGLLPDLRIQVSELYVARGPAGRAVDDLHGRPVAAPRPGRPTVDPRFVLWHGRQVFKRPGTQAA</sequence>
<keyword evidence="3" id="KW-0378">Hydrolase</keyword>
<comment type="caution">
    <text evidence="3">The sequence shown here is derived from an EMBL/GenBank/DDBJ whole genome shotgun (WGS) entry which is preliminary data.</text>
</comment>
<organism evidence="3 4">
    <name type="scientific">Streptomyces kanasensis</name>
    <dbReference type="NCBI Taxonomy" id="936756"/>
    <lineage>
        <taxon>Bacteria</taxon>
        <taxon>Bacillati</taxon>
        <taxon>Actinomycetota</taxon>
        <taxon>Actinomycetes</taxon>
        <taxon>Kitasatosporales</taxon>
        <taxon>Streptomycetaceae</taxon>
        <taxon>Streptomyces</taxon>
    </lineage>
</organism>
<dbReference type="AlphaFoldDB" id="A0A100Y4R8"/>
<evidence type="ECO:0000259" key="1">
    <source>
        <dbReference type="Pfam" id="PF13391"/>
    </source>
</evidence>
<feature type="domain" description="ScoMcrA-like DNA sulfur-binding" evidence="2">
    <location>
        <begin position="9"/>
        <end position="163"/>
    </location>
</feature>
<dbReference type="Proteomes" id="UP000054011">
    <property type="component" value="Unassembled WGS sequence"/>
</dbReference>
<dbReference type="NCBIfam" id="NF045808">
    <property type="entry name" value="PT-DNA_restrict"/>
    <property type="match status" value="1"/>
</dbReference>
<evidence type="ECO:0000313" key="4">
    <source>
        <dbReference type="Proteomes" id="UP000054011"/>
    </source>
</evidence>
<proteinExistence type="predicted"/>
<evidence type="ECO:0000313" key="3">
    <source>
        <dbReference type="EMBL" id="KUH37666.1"/>
    </source>
</evidence>
<keyword evidence="4" id="KW-1185">Reference proteome</keyword>
<keyword evidence="3" id="KW-0255">Endonuclease</keyword>
<dbReference type="STRING" id="936756.ATE80_16995"/>
<dbReference type="GO" id="GO:0004519">
    <property type="term" value="F:endonuclease activity"/>
    <property type="evidence" value="ECO:0007669"/>
    <property type="project" value="UniProtKB-KW"/>
</dbReference>
<feature type="domain" description="HNH nuclease" evidence="1">
    <location>
        <begin position="224"/>
        <end position="275"/>
    </location>
</feature>
<keyword evidence="3" id="KW-0540">Nuclease</keyword>
<dbReference type="Pfam" id="PF26340">
    <property type="entry name" value="DNA-SBD_ScoMcrA"/>
    <property type="match status" value="1"/>
</dbReference>
<gene>
    <name evidence="3" type="ORF">ATE80_16995</name>
</gene>
<name>A0A100Y4R8_9ACTN</name>
<evidence type="ECO:0000259" key="2">
    <source>
        <dbReference type="Pfam" id="PF26340"/>
    </source>
</evidence>
<reference evidence="3 4" key="1">
    <citation type="submission" date="2015-11" db="EMBL/GenBank/DDBJ databases">
        <title>Genome-wide analysis reveals the secondary metabolome in Streptomyces kanasensis ZX01.</title>
        <authorList>
            <person name="Zhang G."/>
            <person name="Han L."/>
            <person name="Feng J."/>
            <person name="Zhang X."/>
        </authorList>
    </citation>
    <scope>NUCLEOTIDE SEQUENCE [LARGE SCALE GENOMIC DNA]</scope>
    <source>
        <strain evidence="3 4">ZX01</strain>
    </source>
</reference>
<dbReference type="Pfam" id="PF13391">
    <property type="entry name" value="HNH_2"/>
    <property type="match status" value="1"/>
</dbReference>
<dbReference type="InterPro" id="IPR011396">
    <property type="entry name" value="PT_DNA_restrict"/>
</dbReference>
<dbReference type="EMBL" id="LNSV01000041">
    <property type="protein sequence ID" value="KUH37666.1"/>
    <property type="molecule type" value="Genomic_DNA"/>
</dbReference>
<dbReference type="InterPro" id="IPR003615">
    <property type="entry name" value="HNH_nuc"/>
</dbReference>
<dbReference type="InterPro" id="IPR058813">
    <property type="entry name" value="DNA-SBD_ScoMcrA"/>
</dbReference>
<accession>A0A100Y4R8</accession>
<dbReference type="OrthoDB" id="4464809at2"/>
<dbReference type="PIRSF" id="PIRSF030850">
    <property type="entry name" value="UCP030850"/>
    <property type="match status" value="1"/>
</dbReference>